<dbReference type="Proteomes" id="UP000553035">
    <property type="component" value="Unassembled WGS sequence"/>
</dbReference>
<name>A0A7Y9VSQ5_9PSED</name>
<dbReference type="Gene3D" id="3.40.50.150">
    <property type="entry name" value="Vaccinia Virus protein VP39"/>
    <property type="match status" value="1"/>
</dbReference>
<dbReference type="GO" id="GO:0032259">
    <property type="term" value="P:methylation"/>
    <property type="evidence" value="ECO:0007669"/>
    <property type="project" value="UniProtKB-KW"/>
</dbReference>
<dbReference type="PANTHER" id="PTHR43861:SF1">
    <property type="entry name" value="TRANS-ACONITATE 2-METHYLTRANSFERASE"/>
    <property type="match status" value="1"/>
</dbReference>
<gene>
    <name evidence="2" type="ORF">GGI52_000633</name>
</gene>
<comment type="caution">
    <text evidence="2">The sequence shown here is derived from an EMBL/GenBank/DDBJ whole genome shotgun (WGS) entry which is preliminary data.</text>
</comment>
<dbReference type="AlphaFoldDB" id="A0A7Y9VSQ5"/>
<sequence>MSSKPMTQNIYDDPEFFQGYSQMNRSIGGLDAAPEWPALKALLPSLHGLQVVDLGCGYGWFCRWASEQGAADVLGLDVSEKMLERAKETTSAANIRYERADLEHFDLPACTYDLAYSSLALHYIKDLSGLFATLHAALKPGAHFVFSIEHPIFMAPRNPGWLIDREGNKRWPLDSYQMEGERVTNWLADGVIKQHRTVGTLLNALIDAGFTIQHVNEWGPSDAEVAAQPALAEERERPMMMLVAVQR</sequence>
<reference evidence="2 3" key="1">
    <citation type="submission" date="2020-07" db="EMBL/GenBank/DDBJ databases">
        <title>Exploring microbial biodiversity for novel pathways involved in the catabolism of aromatic compounds derived from lignin.</title>
        <authorList>
            <person name="Elkins J."/>
        </authorList>
    </citation>
    <scope>NUCLEOTIDE SEQUENCE [LARGE SCALE GENOMIC DNA]</scope>
    <source>
        <strain evidence="2 3">VanB</strain>
    </source>
</reference>
<dbReference type="Pfam" id="PF08241">
    <property type="entry name" value="Methyltransf_11"/>
    <property type="match status" value="1"/>
</dbReference>
<dbReference type="SUPFAM" id="SSF53335">
    <property type="entry name" value="S-adenosyl-L-methionine-dependent methyltransferases"/>
    <property type="match status" value="1"/>
</dbReference>
<dbReference type="CDD" id="cd02440">
    <property type="entry name" value="AdoMet_MTases"/>
    <property type="match status" value="1"/>
</dbReference>
<evidence type="ECO:0000313" key="2">
    <source>
        <dbReference type="EMBL" id="NYH07590.1"/>
    </source>
</evidence>
<feature type="domain" description="Methyltransferase type 11" evidence="1">
    <location>
        <begin position="52"/>
        <end position="146"/>
    </location>
</feature>
<keyword evidence="2" id="KW-0489">Methyltransferase</keyword>
<keyword evidence="2" id="KW-0808">Transferase</keyword>
<dbReference type="EMBL" id="JACCAT010000001">
    <property type="protein sequence ID" value="NYH07590.1"/>
    <property type="molecule type" value="Genomic_DNA"/>
</dbReference>
<dbReference type="InterPro" id="IPR013216">
    <property type="entry name" value="Methyltransf_11"/>
</dbReference>
<dbReference type="GO" id="GO:0008757">
    <property type="term" value="F:S-adenosylmethionine-dependent methyltransferase activity"/>
    <property type="evidence" value="ECO:0007669"/>
    <property type="project" value="InterPro"/>
</dbReference>
<protein>
    <submittedName>
        <fullName evidence="2">SAM-dependent methyltransferase</fullName>
    </submittedName>
</protein>
<accession>A0A7Y9VSQ5</accession>
<evidence type="ECO:0000313" key="3">
    <source>
        <dbReference type="Proteomes" id="UP000553035"/>
    </source>
</evidence>
<dbReference type="PANTHER" id="PTHR43861">
    <property type="entry name" value="TRANS-ACONITATE 2-METHYLTRANSFERASE-RELATED"/>
    <property type="match status" value="1"/>
</dbReference>
<proteinExistence type="predicted"/>
<dbReference type="InterPro" id="IPR029063">
    <property type="entry name" value="SAM-dependent_MTases_sf"/>
</dbReference>
<organism evidence="2 3">
    <name type="scientific">Pseudomonas moraviensis</name>
    <dbReference type="NCBI Taxonomy" id="321662"/>
    <lineage>
        <taxon>Bacteria</taxon>
        <taxon>Pseudomonadati</taxon>
        <taxon>Pseudomonadota</taxon>
        <taxon>Gammaproteobacteria</taxon>
        <taxon>Pseudomonadales</taxon>
        <taxon>Pseudomonadaceae</taxon>
        <taxon>Pseudomonas</taxon>
    </lineage>
</organism>
<evidence type="ECO:0000259" key="1">
    <source>
        <dbReference type="Pfam" id="PF08241"/>
    </source>
</evidence>